<dbReference type="PANTHER" id="PTHR43370">
    <property type="entry name" value="SUGAR ABC TRANSPORTER INTEGRAL MEMBRANE PROTEIN-RELATED"/>
    <property type="match status" value="1"/>
</dbReference>
<dbReference type="CDD" id="cd06580">
    <property type="entry name" value="TM_PBP1_transp_TpRbsC_like"/>
    <property type="match status" value="1"/>
</dbReference>
<dbReference type="InterPro" id="IPR001851">
    <property type="entry name" value="ABC_transp_permease"/>
</dbReference>
<protein>
    <submittedName>
        <fullName evidence="7">ABC transporter permease</fullName>
    </submittedName>
</protein>
<evidence type="ECO:0000313" key="7">
    <source>
        <dbReference type="EMBL" id="NKG21398.1"/>
    </source>
</evidence>
<feature type="transmembrane region" description="Helical" evidence="6">
    <location>
        <begin position="300"/>
        <end position="319"/>
    </location>
</feature>
<organism evidence="7 8">
    <name type="scientific">Paeniglutamicibacter terrestris</name>
    <dbReference type="NCBI Taxonomy" id="2723403"/>
    <lineage>
        <taxon>Bacteria</taxon>
        <taxon>Bacillati</taxon>
        <taxon>Actinomycetota</taxon>
        <taxon>Actinomycetes</taxon>
        <taxon>Micrococcales</taxon>
        <taxon>Micrococcaceae</taxon>
        <taxon>Paeniglutamicibacter</taxon>
    </lineage>
</organism>
<gene>
    <name evidence="7" type="ORF">HED64_11860</name>
</gene>
<accession>A0ABX1G5V5</accession>
<feature type="transmembrane region" description="Helical" evidence="6">
    <location>
        <begin position="165"/>
        <end position="188"/>
    </location>
</feature>
<dbReference type="EMBL" id="JAAWVT010000005">
    <property type="protein sequence ID" value="NKG21398.1"/>
    <property type="molecule type" value="Genomic_DNA"/>
</dbReference>
<dbReference type="Proteomes" id="UP000746595">
    <property type="component" value="Unassembled WGS sequence"/>
</dbReference>
<keyword evidence="3 6" id="KW-0812">Transmembrane</keyword>
<keyword evidence="4 6" id="KW-1133">Transmembrane helix</keyword>
<feature type="transmembrane region" description="Helical" evidence="6">
    <location>
        <begin position="107"/>
        <end position="126"/>
    </location>
</feature>
<evidence type="ECO:0000256" key="4">
    <source>
        <dbReference type="ARBA" id="ARBA00022989"/>
    </source>
</evidence>
<evidence type="ECO:0000256" key="3">
    <source>
        <dbReference type="ARBA" id="ARBA00022692"/>
    </source>
</evidence>
<comment type="subcellular location">
    <subcellularLocation>
        <location evidence="1">Cell membrane</location>
        <topology evidence="1">Multi-pass membrane protein</topology>
    </subcellularLocation>
</comment>
<sequence length="412" mass="42648">MVRDRKPVIGYGIGALIALLFFAIGAPSALATFRLSSAGDAVELPPLAIPSAAAGWVLAALLVAATVYAWLNLRAGRKNPGWLALTYGLAFLMAFLIWVVGSANNPNISLITLLGGSIALALPMVFGSLSGVLSERSGVVNIAIEGQLLLGAFAAAVGGSITQNVYVALICAAVGGVVVSALLALFAIKYLVNQIIVGVVLNVLVSGLTAFLFGTLLAPNADALNSPPRLRSFSIPGLADIPILGPLLFRQTLLGYLMFVAVAIVWFALYKTRWGLRVRAVGEHPKAADTVGINVNRTRVINVLIGGAVAGLGGSYYTLVSVSQFSRDMTAGAGFIALAALIFGRWNPLGAFFAALLFGFATNLQYVLAQAGTAVPSQFMAMLPYVVTIFAVAGLVGKSRGPAAAGEPYVKG</sequence>
<evidence type="ECO:0000256" key="2">
    <source>
        <dbReference type="ARBA" id="ARBA00022475"/>
    </source>
</evidence>
<dbReference type="Pfam" id="PF02653">
    <property type="entry name" value="BPD_transp_2"/>
    <property type="match status" value="1"/>
</dbReference>
<keyword evidence="2" id="KW-1003">Cell membrane</keyword>
<feature type="transmembrane region" description="Helical" evidence="6">
    <location>
        <begin position="195"/>
        <end position="218"/>
    </location>
</feature>
<feature type="transmembrane region" description="Helical" evidence="6">
    <location>
        <begin position="82"/>
        <end position="101"/>
    </location>
</feature>
<comment type="caution">
    <text evidence="7">The sequence shown here is derived from an EMBL/GenBank/DDBJ whole genome shotgun (WGS) entry which is preliminary data.</text>
</comment>
<evidence type="ECO:0000256" key="1">
    <source>
        <dbReference type="ARBA" id="ARBA00004651"/>
    </source>
</evidence>
<feature type="transmembrane region" description="Helical" evidence="6">
    <location>
        <begin position="138"/>
        <end position="159"/>
    </location>
</feature>
<evidence type="ECO:0000313" key="8">
    <source>
        <dbReference type="Proteomes" id="UP000746595"/>
    </source>
</evidence>
<keyword evidence="8" id="KW-1185">Reference proteome</keyword>
<keyword evidence="5 6" id="KW-0472">Membrane</keyword>
<evidence type="ECO:0000256" key="5">
    <source>
        <dbReference type="ARBA" id="ARBA00023136"/>
    </source>
</evidence>
<dbReference type="PANTHER" id="PTHR43370:SF1">
    <property type="entry name" value="GUANOSINE ABC TRANSPORTER PERMEASE PROTEIN NUPQ"/>
    <property type="match status" value="1"/>
</dbReference>
<name>A0ABX1G5V5_9MICC</name>
<feature type="transmembrane region" description="Helical" evidence="6">
    <location>
        <begin position="47"/>
        <end position="70"/>
    </location>
</feature>
<reference evidence="7 8" key="1">
    <citation type="submission" date="2020-04" db="EMBL/GenBank/DDBJ databases">
        <title>Paeniglutamicibacter sp. ANT13_2, a novel actinomycete isolated from sediment in Antarctica.</title>
        <authorList>
            <person name="Sakdapetsiri C."/>
            <person name="Pinyakong O."/>
        </authorList>
    </citation>
    <scope>NUCLEOTIDE SEQUENCE [LARGE SCALE GENOMIC DNA]</scope>
    <source>
        <strain evidence="7 8">ANT13_2</strain>
    </source>
</reference>
<feature type="transmembrane region" description="Helical" evidence="6">
    <location>
        <begin position="253"/>
        <end position="270"/>
    </location>
</feature>
<feature type="transmembrane region" description="Helical" evidence="6">
    <location>
        <begin position="375"/>
        <end position="396"/>
    </location>
</feature>
<proteinExistence type="predicted"/>
<evidence type="ECO:0000256" key="6">
    <source>
        <dbReference type="SAM" id="Phobius"/>
    </source>
</evidence>